<evidence type="ECO:0000256" key="4">
    <source>
        <dbReference type="ARBA" id="ARBA00022840"/>
    </source>
</evidence>
<keyword evidence="7" id="KW-0723">Serine/threonine-protein kinase</keyword>
<dbReference type="GO" id="GO:0005634">
    <property type="term" value="C:nucleus"/>
    <property type="evidence" value="ECO:0007669"/>
    <property type="project" value="TreeGrafter"/>
</dbReference>
<evidence type="ECO:0000313" key="10">
    <source>
        <dbReference type="EnsemblMetazoa" id="Aqu2.1.42055_001"/>
    </source>
</evidence>
<evidence type="ECO:0000256" key="8">
    <source>
        <dbReference type="SAM" id="MobiDB-lite"/>
    </source>
</evidence>
<evidence type="ECO:0000256" key="2">
    <source>
        <dbReference type="ARBA" id="ARBA00022741"/>
    </source>
</evidence>
<evidence type="ECO:0000256" key="1">
    <source>
        <dbReference type="ARBA" id="ARBA00022679"/>
    </source>
</evidence>
<dbReference type="InterPro" id="IPR000719">
    <property type="entry name" value="Prot_kinase_dom"/>
</dbReference>
<protein>
    <recommendedName>
        <fullName evidence="9">Protein kinase domain-containing protein</fullName>
    </recommendedName>
</protein>
<dbReference type="Gene3D" id="1.10.510.10">
    <property type="entry name" value="Transferase(Phosphotransferase) domain 1"/>
    <property type="match status" value="1"/>
</dbReference>
<dbReference type="Proteomes" id="UP000007879">
    <property type="component" value="Unassembled WGS sequence"/>
</dbReference>
<evidence type="ECO:0000256" key="7">
    <source>
        <dbReference type="RuleBase" id="RU000304"/>
    </source>
</evidence>
<dbReference type="PIRSF" id="PIRSF000654">
    <property type="entry name" value="Integrin-linked_kinase"/>
    <property type="match status" value="1"/>
</dbReference>
<dbReference type="STRING" id="400682.A0A1X7VQD9"/>
<dbReference type="InterPro" id="IPR050339">
    <property type="entry name" value="CC_SR_Kinase"/>
</dbReference>
<dbReference type="EnsemblMetazoa" id="Aqu2.1.42055_001">
    <property type="protein sequence ID" value="Aqu2.1.42055_001"/>
    <property type="gene ID" value="Aqu2.1.42055"/>
</dbReference>
<dbReference type="InParanoid" id="A0A1X7VQD9"/>
<dbReference type="Pfam" id="PF00069">
    <property type="entry name" value="Pkinase"/>
    <property type="match status" value="1"/>
</dbReference>
<reference evidence="11" key="1">
    <citation type="journal article" date="2010" name="Nature">
        <title>The Amphimedon queenslandica genome and the evolution of animal complexity.</title>
        <authorList>
            <person name="Srivastava M."/>
            <person name="Simakov O."/>
            <person name="Chapman J."/>
            <person name="Fahey B."/>
            <person name="Gauthier M.E."/>
            <person name="Mitros T."/>
            <person name="Richards G.S."/>
            <person name="Conaco C."/>
            <person name="Dacre M."/>
            <person name="Hellsten U."/>
            <person name="Larroux C."/>
            <person name="Putnam N.H."/>
            <person name="Stanke M."/>
            <person name="Adamska M."/>
            <person name="Darling A."/>
            <person name="Degnan S.M."/>
            <person name="Oakley T.H."/>
            <person name="Plachetzki D.C."/>
            <person name="Zhai Y."/>
            <person name="Adamski M."/>
            <person name="Calcino A."/>
            <person name="Cummins S.F."/>
            <person name="Goodstein D.M."/>
            <person name="Harris C."/>
            <person name="Jackson D.J."/>
            <person name="Leys S.P."/>
            <person name="Shu S."/>
            <person name="Woodcroft B.J."/>
            <person name="Vervoort M."/>
            <person name="Kosik K.S."/>
            <person name="Manning G."/>
            <person name="Degnan B.M."/>
            <person name="Rokhsar D.S."/>
        </authorList>
    </citation>
    <scope>NUCLEOTIDE SEQUENCE [LARGE SCALE GENOMIC DNA]</scope>
</reference>
<feature type="region of interest" description="Disordered" evidence="8">
    <location>
        <begin position="316"/>
        <end position="335"/>
    </location>
</feature>
<dbReference type="OrthoDB" id="5956925at2759"/>
<dbReference type="GO" id="GO:0004674">
    <property type="term" value="F:protein serine/threonine kinase activity"/>
    <property type="evidence" value="ECO:0007669"/>
    <property type="project" value="UniProtKB-KW"/>
</dbReference>
<dbReference type="PANTHER" id="PTHR11042">
    <property type="entry name" value="EUKARYOTIC TRANSLATION INITIATION FACTOR 2-ALPHA KINASE EIF2-ALPHA KINASE -RELATED"/>
    <property type="match status" value="1"/>
</dbReference>
<evidence type="ECO:0000256" key="3">
    <source>
        <dbReference type="ARBA" id="ARBA00022777"/>
    </source>
</evidence>
<keyword evidence="11" id="KW-1185">Reference proteome</keyword>
<dbReference type="InterPro" id="IPR008271">
    <property type="entry name" value="Ser/Thr_kinase_AS"/>
</dbReference>
<feature type="binding site" evidence="6">
    <location>
        <position position="50"/>
    </location>
    <ligand>
        <name>ATP</name>
        <dbReference type="ChEBI" id="CHEBI:30616"/>
    </ligand>
</feature>
<organism evidence="10">
    <name type="scientific">Amphimedon queenslandica</name>
    <name type="common">Sponge</name>
    <dbReference type="NCBI Taxonomy" id="400682"/>
    <lineage>
        <taxon>Eukaryota</taxon>
        <taxon>Metazoa</taxon>
        <taxon>Porifera</taxon>
        <taxon>Demospongiae</taxon>
        <taxon>Heteroscleromorpha</taxon>
        <taxon>Haplosclerida</taxon>
        <taxon>Niphatidae</taxon>
        <taxon>Amphimedon</taxon>
    </lineage>
</organism>
<dbReference type="AlphaFoldDB" id="A0A1X7VQD9"/>
<evidence type="ECO:0000313" key="11">
    <source>
        <dbReference type="Proteomes" id="UP000007879"/>
    </source>
</evidence>
<accession>A0A1X7VQD9</accession>
<name>A0A1X7VQD9_AMPQE</name>
<dbReference type="GO" id="GO:0110031">
    <property type="term" value="P:negative regulation of G2/MI transition of meiotic cell cycle"/>
    <property type="evidence" value="ECO:0007669"/>
    <property type="project" value="TreeGrafter"/>
</dbReference>
<keyword evidence="1" id="KW-0808">Transferase</keyword>
<evidence type="ECO:0000256" key="6">
    <source>
        <dbReference type="PROSITE-ProRule" id="PRU10141"/>
    </source>
</evidence>
<evidence type="ECO:0000256" key="5">
    <source>
        <dbReference type="ARBA" id="ARBA00037982"/>
    </source>
</evidence>
<dbReference type="InterPro" id="IPR017441">
    <property type="entry name" value="Protein_kinase_ATP_BS"/>
</dbReference>
<reference evidence="10" key="2">
    <citation type="submission" date="2017-05" db="UniProtKB">
        <authorList>
            <consortium name="EnsemblMetazoa"/>
        </authorList>
    </citation>
    <scope>IDENTIFICATION</scope>
</reference>
<keyword evidence="3" id="KW-0418">Kinase</keyword>
<evidence type="ECO:0000259" key="9">
    <source>
        <dbReference type="PROSITE" id="PS50011"/>
    </source>
</evidence>
<dbReference type="EnsemblMetazoa" id="XM_003383119.3">
    <property type="protein sequence ID" value="XP_003383167.1"/>
    <property type="gene ID" value="LOC100635342"/>
</dbReference>
<dbReference type="GO" id="GO:0005524">
    <property type="term" value="F:ATP binding"/>
    <property type="evidence" value="ECO:0007669"/>
    <property type="project" value="UniProtKB-UniRule"/>
</dbReference>
<keyword evidence="2 6" id="KW-0547">Nucleotide-binding</keyword>
<comment type="similarity">
    <text evidence="5">Belongs to the protein kinase superfamily. Ser/Thr protein kinase family. GCN2 subfamily.</text>
</comment>
<proteinExistence type="inferred from homology"/>
<dbReference type="KEGG" id="aqu:100635342"/>
<dbReference type="eggNOG" id="KOG0595">
    <property type="taxonomic scope" value="Eukaryota"/>
</dbReference>
<dbReference type="SMART" id="SM00220">
    <property type="entry name" value="S_TKc"/>
    <property type="match status" value="1"/>
</dbReference>
<dbReference type="FunCoup" id="A0A1X7VQD9">
    <property type="interactions" value="129"/>
</dbReference>
<dbReference type="CDD" id="cd00180">
    <property type="entry name" value="PKc"/>
    <property type="match status" value="1"/>
</dbReference>
<dbReference type="PROSITE" id="PS00108">
    <property type="entry name" value="PROTEIN_KINASE_ST"/>
    <property type="match status" value="1"/>
</dbReference>
<gene>
    <name evidence="10" type="primary">100635342</name>
</gene>
<dbReference type="PROSITE" id="PS00107">
    <property type="entry name" value="PROTEIN_KINASE_ATP"/>
    <property type="match status" value="1"/>
</dbReference>
<dbReference type="PANTHER" id="PTHR11042:SF190">
    <property type="entry name" value="MITOSIS INHIBITOR PROTEIN KINASE MIK1"/>
    <property type="match status" value="1"/>
</dbReference>
<feature type="domain" description="Protein kinase" evidence="9">
    <location>
        <begin position="21"/>
        <end position="315"/>
    </location>
</feature>
<dbReference type="InterPro" id="IPR011009">
    <property type="entry name" value="Kinase-like_dom_sf"/>
</dbReference>
<keyword evidence="4 6" id="KW-0067">ATP-binding</keyword>
<dbReference type="PROSITE" id="PS50011">
    <property type="entry name" value="PROTEIN_KINASE_DOM"/>
    <property type="match status" value="1"/>
</dbReference>
<sequence length="341" mass="38835">MASSKMSVSEANSRASNEKRFLFQSILGQGSFGTVMKAKDKVTGDLVAIKIVKTHSSLLDRILKRRSKELAEAHQEVDMLLKLSHKNVLHMESYYEFRVKLKEVGLCIVTEYCSNGNLQQYLSSNDSKPGRDDCMNWYLQLTSGLAYIHSKGIVHRDLKPPNILITSSNDLKIADVGLAKAVWDLKTESNEAPSDTSFLHYMSSITGTPCYMAPEVWEEHYNTSSDVFSLALIFIMIREAPSPLLPVGKWNERTDSIGLLLYRYPDSRLEEPVSLFSPSFSVSDQKEKLLFNKMLQYDYHKRPTLQEIMTEIEDMRRPRPQELETTSDEDNGDNSSWCVII</sequence>
<dbReference type="GO" id="GO:0005737">
    <property type="term" value="C:cytoplasm"/>
    <property type="evidence" value="ECO:0007669"/>
    <property type="project" value="TreeGrafter"/>
</dbReference>
<dbReference type="SUPFAM" id="SSF56112">
    <property type="entry name" value="Protein kinase-like (PK-like)"/>
    <property type="match status" value="1"/>
</dbReference>